<gene>
    <name evidence="2" type="ORF">DFR42_107191</name>
</gene>
<proteinExistence type="predicted"/>
<feature type="transmembrane region" description="Helical" evidence="1">
    <location>
        <begin position="64"/>
        <end position="89"/>
    </location>
</feature>
<feature type="transmembrane region" description="Helical" evidence="1">
    <location>
        <begin position="37"/>
        <end position="57"/>
    </location>
</feature>
<reference evidence="2 3" key="1">
    <citation type="submission" date="2018-05" db="EMBL/GenBank/DDBJ databases">
        <title>Genomic Encyclopedia of Type Strains, Phase IV (KMG-IV): sequencing the most valuable type-strain genomes for metagenomic binning, comparative biology and taxonomic classification.</title>
        <authorList>
            <person name="Goeker M."/>
        </authorList>
    </citation>
    <scope>NUCLEOTIDE SEQUENCE [LARGE SCALE GENOMIC DNA]</scope>
    <source>
        <strain evidence="2 3">DSM 19792</strain>
    </source>
</reference>
<sequence>MSEYNEHGNENSGNNSGNYGDNNADIYKMPGAGNPSLRLVVALLTGVVYGLLLRVGFENKSLHAWLQIVSTAFLVVAPFSVGAISVLLAAGKSRIHVGMQVMVSCSAMAMFLLAMFMCALEGLICIVLVVPVFFLAAIIGGFIGGAIHNHFRVPNTNIYSFALLPLLLGPIEARLPPVQSEQQVSTVIQIQASPEEVFEQLASVQDIKPGELGFSLVHLIGLPRPLAADMSGTGVGAVRTSRWEKNVRFEEIITTWQKPYAMHYRFHIPTGGIPRDALDRHVEMGGEYFDVLDGGYDLQAKDGGTELRLSTRFINKSQLKTYGDLWGRMVLNDFHHSILGLMKNRAELAHQRATGQVAVNSLPLNK</sequence>
<dbReference type="AlphaFoldDB" id="A0A318J4H9"/>
<organism evidence="2 3">
    <name type="scientific">Undibacterium pigrum</name>
    <dbReference type="NCBI Taxonomy" id="401470"/>
    <lineage>
        <taxon>Bacteria</taxon>
        <taxon>Pseudomonadati</taxon>
        <taxon>Pseudomonadota</taxon>
        <taxon>Betaproteobacteria</taxon>
        <taxon>Burkholderiales</taxon>
        <taxon>Oxalobacteraceae</taxon>
        <taxon>Undibacterium</taxon>
    </lineage>
</organism>
<dbReference type="InterPro" id="IPR023393">
    <property type="entry name" value="START-like_dom_sf"/>
</dbReference>
<dbReference type="Proteomes" id="UP000247792">
    <property type="component" value="Unassembled WGS sequence"/>
</dbReference>
<feature type="transmembrane region" description="Helical" evidence="1">
    <location>
        <begin position="123"/>
        <end position="147"/>
    </location>
</feature>
<keyword evidence="1" id="KW-0812">Transmembrane</keyword>
<dbReference type="RefSeq" id="WP_110256767.1">
    <property type="nucleotide sequence ID" value="NZ_QJKB01000007.1"/>
</dbReference>
<dbReference type="OrthoDB" id="118637at2"/>
<keyword evidence="1" id="KW-1133">Transmembrane helix</keyword>
<evidence type="ECO:0000313" key="3">
    <source>
        <dbReference type="Proteomes" id="UP000247792"/>
    </source>
</evidence>
<evidence type="ECO:0000256" key="1">
    <source>
        <dbReference type="SAM" id="Phobius"/>
    </source>
</evidence>
<evidence type="ECO:0000313" key="2">
    <source>
        <dbReference type="EMBL" id="PXX41540.1"/>
    </source>
</evidence>
<name>A0A318J4H9_9BURK</name>
<feature type="transmembrane region" description="Helical" evidence="1">
    <location>
        <begin position="95"/>
        <end position="116"/>
    </location>
</feature>
<keyword evidence="3" id="KW-1185">Reference proteome</keyword>
<accession>A0A318J4H9</accession>
<comment type="caution">
    <text evidence="2">The sequence shown here is derived from an EMBL/GenBank/DDBJ whole genome shotgun (WGS) entry which is preliminary data.</text>
</comment>
<dbReference type="EMBL" id="QJKB01000007">
    <property type="protein sequence ID" value="PXX41540.1"/>
    <property type="molecule type" value="Genomic_DNA"/>
</dbReference>
<protein>
    <recommendedName>
        <fullName evidence="4">Polyketide cyclase/dehydrase/lipid transport protein</fullName>
    </recommendedName>
</protein>
<dbReference type="SUPFAM" id="SSF55961">
    <property type="entry name" value="Bet v1-like"/>
    <property type="match status" value="1"/>
</dbReference>
<evidence type="ECO:0008006" key="4">
    <source>
        <dbReference type="Google" id="ProtNLM"/>
    </source>
</evidence>
<keyword evidence="1" id="KW-0472">Membrane</keyword>
<dbReference type="Gene3D" id="3.30.530.20">
    <property type="match status" value="1"/>
</dbReference>